<sequence>MYFSKLLLLVAEITAVAALPSPVALEPRQDVVVVKNGSFNEVMGLGRDLRINLIYPSGANGAVMVEYQHGKDRSLLTSQNRAPAPAPAGFVPLEPVSYRMTMEGTNGGSNFDFLKIDYILNADKVGKLNIRNGIFAKFNNGQGAFSVATDGPLEYVSNSERTMLSMDLGRKGSFDGEWGFFIPTADAIAGGLTTA</sequence>
<proteinExistence type="predicted"/>
<name>A0A4P7NS43_PYROR</name>
<dbReference type="Proteomes" id="UP000294847">
    <property type="component" value="Chromosome 6"/>
</dbReference>
<gene>
    <name evidence="1" type="ORF">PoMZ_06806</name>
</gene>
<evidence type="ECO:0000313" key="2">
    <source>
        <dbReference type="Proteomes" id="UP000294847"/>
    </source>
</evidence>
<reference evidence="1 2" key="1">
    <citation type="journal article" date="2019" name="Mol. Biol. Evol.">
        <title>Blast fungal genomes show frequent chromosomal changes, gene gains and losses, and effector gene turnover.</title>
        <authorList>
            <person name="Gomez Luciano L.B."/>
            <person name="Jason Tsai I."/>
            <person name="Chuma I."/>
            <person name="Tosa Y."/>
            <person name="Chen Y.H."/>
            <person name="Li J.Y."/>
            <person name="Li M.Y."/>
            <person name="Jade Lu M.Y."/>
            <person name="Nakayashiki H."/>
            <person name="Li W.H."/>
        </authorList>
    </citation>
    <scope>NUCLEOTIDE SEQUENCE [LARGE SCALE GENOMIC DNA]</scope>
    <source>
        <strain evidence="1">MZ5-1-6</strain>
    </source>
</reference>
<accession>A0A4P7NS43</accession>
<organism evidence="1 2">
    <name type="scientific">Pyricularia oryzae</name>
    <name type="common">Rice blast fungus</name>
    <name type="synonym">Magnaporthe oryzae</name>
    <dbReference type="NCBI Taxonomy" id="318829"/>
    <lineage>
        <taxon>Eukaryota</taxon>
        <taxon>Fungi</taxon>
        <taxon>Dikarya</taxon>
        <taxon>Ascomycota</taxon>
        <taxon>Pezizomycotina</taxon>
        <taxon>Sordariomycetes</taxon>
        <taxon>Sordariomycetidae</taxon>
        <taxon>Magnaporthales</taxon>
        <taxon>Pyriculariaceae</taxon>
        <taxon>Pyricularia</taxon>
    </lineage>
</organism>
<protein>
    <submittedName>
        <fullName evidence="1">Uncharacterized protein</fullName>
    </submittedName>
</protein>
<dbReference type="AlphaFoldDB" id="A0A4P7NS43"/>
<evidence type="ECO:0000313" key="1">
    <source>
        <dbReference type="EMBL" id="QBZ65102.1"/>
    </source>
</evidence>
<dbReference type="EMBL" id="CP034209">
    <property type="protein sequence ID" value="QBZ65102.1"/>
    <property type="molecule type" value="Genomic_DNA"/>
</dbReference>